<protein>
    <submittedName>
        <fullName evidence="14">Uncharacterized protein</fullName>
    </submittedName>
</protein>
<keyword evidence="3" id="KW-0479">Metal-binding</keyword>
<feature type="domain" description="C2H2-type" evidence="12">
    <location>
        <begin position="440"/>
        <end position="466"/>
    </location>
</feature>
<dbReference type="PANTHER" id="PTHR24381">
    <property type="entry name" value="ZINC FINGER PROTEIN"/>
    <property type="match status" value="1"/>
</dbReference>
<dbReference type="GO" id="GO:0000977">
    <property type="term" value="F:RNA polymerase II transcription regulatory region sequence-specific DNA binding"/>
    <property type="evidence" value="ECO:0007669"/>
    <property type="project" value="TreeGrafter"/>
</dbReference>
<dbReference type="FunFam" id="3.30.160.60:FF:000384">
    <property type="entry name" value="Zinc finger protein 550"/>
    <property type="match status" value="1"/>
</dbReference>
<dbReference type="PROSITE" id="PS00028">
    <property type="entry name" value="ZINC_FINGER_C2H2_1"/>
    <property type="match status" value="4"/>
</dbReference>
<dbReference type="GO" id="GO:0008270">
    <property type="term" value="F:zinc ion binding"/>
    <property type="evidence" value="ECO:0007669"/>
    <property type="project" value="UniProtKB-KW"/>
</dbReference>
<feature type="domain" description="KRAB" evidence="13">
    <location>
        <begin position="284"/>
        <end position="363"/>
    </location>
</feature>
<dbReference type="InterPro" id="IPR036051">
    <property type="entry name" value="KRAB_dom_sf"/>
</dbReference>
<evidence type="ECO:0000256" key="5">
    <source>
        <dbReference type="ARBA" id="ARBA00022771"/>
    </source>
</evidence>
<dbReference type="EMBL" id="JBBHLL010000218">
    <property type="protein sequence ID" value="KAK7809193.1"/>
    <property type="molecule type" value="Genomic_DNA"/>
</dbReference>
<dbReference type="Pfam" id="PF01352">
    <property type="entry name" value="KRAB"/>
    <property type="match status" value="1"/>
</dbReference>
<dbReference type="FunFam" id="3.30.160.60:FF:000710">
    <property type="entry name" value="Zinc finger protein 768"/>
    <property type="match status" value="1"/>
</dbReference>
<dbReference type="SUPFAM" id="SSF57667">
    <property type="entry name" value="beta-beta-alpha zinc fingers"/>
    <property type="match status" value="4"/>
</dbReference>
<evidence type="ECO:0000256" key="2">
    <source>
        <dbReference type="ARBA" id="ARBA00006991"/>
    </source>
</evidence>
<name>A0AAW0I462_MYOGA</name>
<dbReference type="CDD" id="cd07765">
    <property type="entry name" value="KRAB_A-box"/>
    <property type="match status" value="1"/>
</dbReference>
<organism evidence="14 15">
    <name type="scientific">Myodes glareolus</name>
    <name type="common">Bank vole</name>
    <name type="synonym">Clethrionomys glareolus</name>
    <dbReference type="NCBI Taxonomy" id="447135"/>
    <lineage>
        <taxon>Eukaryota</taxon>
        <taxon>Metazoa</taxon>
        <taxon>Chordata</taxon>
        <taxon>Craniata</taxon>
        <taxon>Vertebrata</taxon>
        <taxon>Euteleostomi</taxon>
        <taxon>Mammalia</taxon>
        <taxon>Eutheria</taxon>
        <taxon>Euarchontoglires</taxon>
        <taxon>Glires</taxon>
        <taxon>Rodentia</taxon>
        <taxon>Myomorpha</taxon>
        <taxon>Muroidea</taxon>
        <taxon>Cricetidae</taxon>
        <taxon>Arvicolinae</taxon>
        <taxon>Myodes</taxon>
    </lineage>
</organism>
<reference evidence="14 15" key="1">
    <citation type="journal article" date="2023" name="bioRxiv">
        <title>Conserved and derived expression patterns and positive selection on dental genes reveal complex evolutionary context of ever-growing rodent molars.</title>
        <authorList>
            <person name="Calamari Z.T."/>
            <person name="Song A."/>
            <person name="Cohen E."/>
            <person name="Akter M."/>
            <person name="Roy R.D."/>
            <person name="Hallikas O."/>
            <person name="Christensen M.M."/>
            <person name="Li P."/>
            <person name="Marangoni P."/>
            <person name="Jernvall J."/>
            <person name="Klein O.D."/>
        </authorList>
    </citation>
    <scope>NUCLEOTIDE SEQUENCE [LARGE SCALE GENOMIC DNA]</scope>
    <source>
        <strain evidence="14">V071</strain>
    </source>
</reference>
<dbReference type="InterPro" id="IPR001909">
    <property type="entry name" value="KRAB"/>
</dbReference>
<keyword evidence="8" id="KW-0238">DNA-binding</keyword>
<evidence type="ECO:0000256" key="3">
    <source>
        <dbReference type="ARBA" id="ARBA00022723"/>
    </source>
</evidence>
<dbReference type="Gene3D" id="6.10.140.140">
    <property type="match status" value="1"/>
</dbReference>
<evidence type="ECO:0000256" key="6">
    <source>
        <dbReference type="ARBA" id="ARBA00022833"/>
    </source>
</evidence>
<keyword evidence="7" id="KW-0805">Transcription regulation</keyword>
<dbReference type="Proteomes" id="UP001488838">
    <property type="component" value="Unassembled WGS sequence"/>
</dbReference>
<keyword evidence="4" id="KW-0677">Repeat</keyword>
<dbReference type="Gene3D" id="3.30.160.60">
    <property type="entry name" value="Classic Zinc Finger"/>
    <property type="match status" value="7"/>
</dbReference>
<feature type="domain" description="C2H2-type" evidence="12">
    <location>
        <begin position="594"/>
        <end position="621"/>
    </location>
</feature>
<keyword evidence="10" id="KW-0539">Nucleus</keyword>
<evidence type="ECO:0000259" key="13">
    <source>
        <dbReference type="PROSITE" id="PS50805"/>
    </source>
</evidence>
<dbReference type="SMART" id="SM00349">
    <property type="entry name" value="KRAB"/>
    <property type="match status" value="1"/>
</dbReference>
<gene>
    <name evidence="14" type="ORF">U0070_025602</name>
</gene>
<dbReference type="PANTHER" id="PTHR24381:SF462">
    <property type="entry name" value="ZINC FINGER PROTEIN 566"/>
    <property type="match status" value="1"/>
</dbReference>
<evidence type="ECO:0000313" key="15">
    <source>
        <dbReference type="Proteomes" id="UP001488838"/>
    </source>
</evidence>
<feature type="domain" description="C2H2-type" evidence="12">
    <location>
        <begin position="465"/>
        <end position="494"/>
    </location>
</feature>
<dbReference type="GO" id="GO:0005634">
    <property type="term" value="C:nucleus"/>
    <property type="evidence" value="ECO:0007669"/>
    <property type="project" value="UniProtKB-SubCell"/>
</dbReference>
<keyword evidence="9" id="KW-0804">Transcription</keyword>
<evidence type="ECO:0000256" key="7">
    <source>
        <dbReference type="ARBA" id="ARBA00023015"/>
    </source>
</evidence>
<evidence type="ECO:0000256" key="1">
    <source>
        <dbReference type="ARBA" id="ARBA00004123"/>
    </source>
</evidence>
<dbReference type="GO" id="GO:0000981">
    <property type="term" value="F:DNA-binding transcription factor activity, RNA polymerase II-specific"/>
    <property type="evidence" value="ECO:0007669"/>
    <property type="project" value="TreeGrafter"/>
</dbReference>
<evidence type="ECO:0000256" key="9">
    <source>
        <dbReference type="ARBA" id="ARBA00023163"/>
    </source>
</evidence>
<dbReference type="FunFam" id="3.30.160.60:FF:000060">
    <property type="entry name" value="zinc finger protein 436"/>
    <property type="match status" value="1"/>
</dbReference>
<evidence type="ECO:0000256" key="10">
    <source>
        <dbReference type="ARBA" id="ARBA00023242"/>
    </source>
</evidence>
<evidence type="ECO:0000259" key="12">
    <source>
        <dbReference type="PROSITE" id="PS50157"/>
    </source>
</evidence>
<dbReference type="InterPro" id="IPR013087">
    <property type="entry name" value="Znf_C2H2_type"/>
</dbReference>
<comment type="subcellular location">
    <subcellularLocation>
        <location evidence="1">Nucleus</location>
    </subcellularLocation>
</comment>
<comment type="similarity">
    <text evidence="2">Belongs to the krueppel C2H2-type zinc-finger protein family.</text>
</comment>
<keyword evidence="5 11" id="KW-0863">Zinc-finger</keyword>
<dbReference type="FunFam" id="3.30.160.60:FF:002343">
    <property type="entry name" value="Zinc finger protein 33A"/>
    <property type="match status" value="1"/>
</dbReference>
<evidence type="ECO:0000313" key="14">
    <source>
        <dbReference type="EMBL" id="KAK7809193.1"/>
    </source>
</evidence>
<feature type="domain" description="C2H2-type" evidence="12">
    <location>
        <begin position="566"/>
        <end position="593"/>
    </location>
</feature>
<proteinExistence type="inferred from homology"/>
<dbReference type="Pfam" id="PF00096">
    <property type="entry name" value="zf-C2H2"/>
    <property type="match status" value="2"/>
</dbReference>
<dbReference type="SMART" id="SM00355">
    <property type="entry name" value="ZnF_C2H2"/>
    <property type="match status" value="5"/>
</dbReference>
<feature type="domain" description="C2H2-type" evidence="12">
    <location>
        <begin position="412"/>
        <end position="439"/>
    </location>
</feature>
<feature type="domain" description="C2H2-type" evidence="12">
    <location>
        <begin position="538"/>
        <end position="565"/>
    </location>
</feature>
<dbReference type="SUPFAM" id="SSF109640">
    <property type="entry name" value="KRAB domain (Kruppel-associated box)"/>
    <property type="match status" value="1"/>
</dbReference>
<dbReference type="AlphaFoldDB" id="A0AAW0I462"/>
<sequence>AVTLKASSTVTVLANTVETATVNTTPNVTCCKIQIAELGYPMKSKVQRKQKMSEMSKIPYCIPSRQQRAGFQAVNPPRPQPAIPCKFCGDQNLVDIRAMVQTAFLFHSTFKVEILQVFAQKTAETWTAPRCCSPSLRGIQPCGPCAVSCRVVKATAGRISAQQNVNDASHVCVTLGGGQSPQDPYTGNYATYLSPVRCGCVIKPFTKLVFTDFSAPAYSQAKHSCQLSPLTLGVYCGRNLKTTDKALSSGTIDRIAICKAKSSVITQQSSVRNVYVGFSFQDLVTFSDVAPGFSQEEWACLDSRELCWDVMLENYSSLVSLGKLCTWVTWTLFPGASTFTYDFQDHFSRDWLNFFFLLQKKALSFVRLVKVNINNRTALEREMSIMAMGKPSGMGISSVSIREFTLARSPVGECKDCKKAFRCCNPLAQHQKINTGKKPYDCNSCGKASCWGSSLFVHRIHTGEKPCLRKDCGETFRCGDELTRHQQFHTGEKSYEYKDCGKTFRHSINLCSTREFTVGISPMRGRTPERIHTGEKPFECQECGKSFTRVAYLTQHQKLHTGEKPHECKECRRAFRWLSSLVNHERIHSSEKPYKCTECGKAFIDGSGLLKHEQIHTGETPINLRNVGRTLYMDQDFLNMNEFTQERNPTNLRQHEKTHMAKSCQECGKIHSNIKRTSEDSCTLKTLTTKSIPRPLSYIHSFL</sequence>
<accession>A0AAW0I462</accession>
<dbReference type="PROSITE" id="PS50805">
    <property type="entry name" value="KRAB"/>
    <property type="match status" value="1"/>
</dbReference>
<feature type="non-terminal residue" evidence="14">
    <location>
        <position position="1"/>
    </location>
</feature>
<keyword evidence="6" id="KW-0862">Zinc</keyword>
<feature type="non-terminal residue" evidence="14">
    <location>
        <position position="703"/>
    </location>
</feature>
<comment type="caution">
    <text evidence="14">The sequence shown here is derived from an EMBL/GenBank/DDBJ whole genome shotgun (WGS) entry which is preliminary data.</text>
</comment>
<evidence type="ECO:0000256" key="11">
    <source>
        <dbReference type="PROSITE-ProRule" id="PRU00042"/>
    </source>
</evidence>
<evidence type="ECO:0000256" key="8">
    <source>
        <dbReference type="ARBA" id="ARBA00023125"/>
    </source>
</evidence>
<dbReference type="InterPro" id="IPR036236">
    <property type="entry name" value="Znf_C2H2_sf"/>
</dbReference>
<dbReference type="PROSITE" id="PS50157">
    <property type="entry name" value="ZINC_FINGER_C2H2_2"/>
    <property type="match status" value="6"/>
</dbReference>
<evidence type="ECO:0000256" key="4">
    <source>
        <dbReference type="ARBA" id="ARBA00022737"/>
    </source>
</evidence>
<keyword evidence="15" id="KW-1185">Reference proteome</keyword>